<feature type="domain" description="Poly(A) polymerase central" evidence="8">
    <location>
        <begin position="775"/>
        <end position="913"/>
    </location>
</feature>
<dbReference type="GO" id="GO:1990817">
    <property type="term" value="F:poly(A) RNA polymerase activity"/>
    <property type="evidence" value="ECO:0007669"/>
    <property type="project" value="InterPro"/>
</dbReference>
<evidence type="ECO:0000256" key="4">
    <source>
        <dbReference type="ARBA" id="ARBA00022840"/>
    </source>
</evidence>
<dbReference type="SUPFAM" id="SSF81631">
    <property type="entry name" value="PAP/OAS1 substrate-binding domain"/>
    <property type="match status" value="1"/>
</dbReference>
<dbReference type="AlphaFoldDB" id="A0A540WXD3"/>
<dbReference type="EMBL" id="VIFM01000092">
    <property type="protein sequence ID" value="TQF13665.1"/>
    <property type="molecule type" value="Genomic_DNA"/>
</dbReference>
<dbReference type="InterPro" id="IPR009097">
    <property type="entry name" value="Cyclic_Pdiesterase"/>
</dbReference>
<dbReference type="InterPro" id="IPR040459">
    <property type="entry name" value="MJ1316"/>
</dbReference>
<dbReference type="InterPro" id="IPR005135">
    <property type="entry name" value="Endo/exonuclease/phosphatase"/>
</dbReference>
<dbReference type="GO" id="GO:0005524">
    <property type="term" value="F:ATP binding"/>
    <property type="evidence" value="ECO:0007669"/>
    <property type="project" value="UniProtKB-KW"/>
</dbReference>
<evidence type="ECO:0000259" key="8">
    <source>
        <dbReference type="Pfam" id="PF04928"/>
    </source>
</evidence>
<dbReference type="SUPFAM" id="SSF81301">
    <property type="entry name" value="Nucleotidyltransferase"/>
    <property type="match status" value="1"/>
</dbReference>
<dbReference type="Pfam" id="PF03372">
    <property type="entry name" value="Exo_endo_phos"/>
    <property type="match status" value="1"/>
</dbReference>
<organism evidence="9 10">
    <name type="scientific">Myxococcus llanfairpwllgwyngyllgogerychwyrndrobwllllantysiliogogogochensis</name>
    <dbReference type="NCBI Taxonomy" id="2590453"/>
    <lineage>
        <taxon>Bacteria</taxon>
        <taxon>Pseudomonadati</taxon>
        <taxon>Myxococcota</taxon>
        <taxon>Myxococcia</taxon>
        <taxon>Myxococcales</taxon>
        <taxon>Cystobacterineae</taxon>
        <taxon>Myxococcaceae</taxon>
        <taxon>Myxococcus</taxon>
    </lineage>
</organism>
<evidence type="ECO:0000259" key="7">
    <source>
        <dbReference type="Pfam" id="PF04457"/>
    </source>
</evidence>
<keyword evidence="9" id="KW-0255">Endonuclease</keyword>
<evidence type="ECO:0000313" key="9">
    <source>
        <dbReference type="EMBL" id="TQF13665.1"/>
    </source>
</evidence>
<dbReference type="Gene3D" id="3.60.10.10">
    <property type="entry name" value="Endonuclease/exonuclease/phosphatase"/>
    <property type="match status" value="1"/>
</dbReference>
<dbReference type="SUPFAM" id="SSF56219">
    <property type="entry name" value="DNase I-like"/>
    <property type="match status" value="1"/>
</dbReference>
<feature type="region of interest" description="Disordered" evidence="5">
    <location>
        <begin position="585"/>
        <end position="605"/>
    </location>
</feature>
<dbReference type="PANTHER" id="PTHR10682">
    <property type="entry name" value="POLY A POLYMERASE"/>
    <property type="match status" value="1"/>
</dbReference>
<dbReference type="PANTHER" id="PTHR10682:SF10">
    <property type="entry name" value="POLYNUCLEOTIDE ADENYLYLTRANSFERASE"/>
    <property type="match status" value="1"/>
</dbReference>
<keyword evidence="4" id="KW-0067">ATP-binding</keyword>
<name>A0A540WXD3_9BACT</name>
<dbReference type="Gene3D" id="3.90.1140.10">
    <property type="entry name" value="Cyclic phosphodiesterase"/>
    <property type="match status" value="1"/>
</dbReference>
<keyword evidence="1" id="KW-0507">mRNA processing</keyword>
<keyword evidence="9" id="KW-0378">Hydrolase</keyword>
<evidence type="ECO:0000259" key="6">
    <source>
        <dbReference type="Pfam" id="PF03372"/>
    </source>
</evidence>
<evidence type="ECO:0000256" key="3">
    <source>
        <dbReference type="ARBA" id="ARBA00022741"/>
    </source>
</evidence>
<feature type="region of interest" description="Disordered" evidence="5">
    <location>
        <begin position="78"/>
        <end position="101"/>
    </location>
</feature>
<dbReference type="RefSeq" id="WP_141644613.1">
    <property type="nucleotide sequence ID" value="NZ_VIFM01000092.1"/>
</dbReference>
<evidence type="ECO:0000313" key="10">
    <source>
        <dbReference type="Proteomes" id="UP000315369"/>
    </source>
</evidence>
<dbReference type="Pfam" id="PF13563">
    <property type="entry name" value="2_5_RNA_ligase2"/>
    <property type="match status" value="1"/>
</dbReference>
<reference evidence="9 10" key="1">
    <citation type="submission" date="2019-06" db="EMBL/GenBank/DDBJ databases">
        <authorList>
            <person name="Livingstone P."/>
            <person name="Whitworth D."/>
        </authorList>
    </citation>
    <scope>NUCLEOTIDE SEQUENCE [LARGE SCALE GENOMIC DNA]</scope>
    <source>
        <strain evidence="9 10">AM401</strain>
    </source>
</reference>
<dbReference type="Pfam" id="PF04457">
    <property type="entry name" value="MJ1316"/>
    <property type="match status" value="1"/>
</dbReference>
<dbReference type="Gene3D" id="1.10.1410.10">
    <property type="match status" value="1"/>
</dbReference>
<dbReference type="GO" id="GO:0004519">
    <property type="term" value="F:endonuclease activity"/>
    <property type="evidence" value="ECO:0007669"/>
    <property type="project" value="UniProtKB-KW"/>
</dbReference>
<dbReference type="Proteomes" id="UP000315369">
    <property type="component" value="Unassembled WGS sequence"/>
</dbReference>
<evidence type="ECO:0000256" key="5">
    <source>
        <dbReference type="SAM" id="MobiDB-lite"/>
    </source>
</evidence>
<feature type="domain" description="MJ1316 RNA cyclic group end recognition" evidence="7">
    <location>
        <begin position="7"/>
        <end position="70"/>
    </location>
</feature>
<gene>
    <name evidence="9" type="ORF">FJV41_22660</name>
</gene>
<dbReference type="OrthoDB" id="490222at2"/>
<keyword evidence="9" id="KW-0540">Nuclease</keyword>
<sequence>MSQERFTTSREVYHRIRWDPRLEAREFVIGYDAHGETLEEMPFEAFVPDGEIPWHRVWYFKRGREVMWDRKERIDRLSHTASPTEEPAPAPRRASAAPGFTPLPSYRYDTRAEEWRKVSPSPNEVAATPAVLTVVTFNVLFDLYDAEKLETERRTPATMNLLRETDADVIALQEVTTSFLQTLLDESWVREHYWVSDGPEANTVETYGQVLLSRVPFASVWQRVFSRDKRIIAGELRVAGTSLWVATPHLTSNRDASGAAARGVQVQALVDWARELTASAEGGAPDIVLAGDFNFGDGEQEADTFTRAGFVDAWPTLRPSETGETYNPLLNPLAALTTVSGRLQRPDRVLVKSPSGRLVPEAVGLFGEAPLAGPPAPSGDALFASDHFGVRCVLAREVSSRPSTLPGAERRVHHTAVVLIPPEAAWPPIQALRKKHDAKFERWMPHVTLLYPFLPEEDFDTAEAVLAETLRDIEPFDMTLSSFGHFEHRANATAWLRPDTQPEDALAALHAKLVAAVPECAPPTHGFTPHLSVGQLPRTGDVELERTISSWARGWRPVSFRVNEVCIIRRKGDTPFEVVRRIPLGASAPSRKPGPAESQAAAGQEDTPLRAVLATLCAGATDASRASRLQAVKGLKELCERVGTTLHPYGSSLLGTDGPDSDVDAVAIGPATLSREDFAHVLLRELEKQPPSASGSARFVADAAIPLVKLSLGGVSFEVSYASRPEGVAPCEPSTLLSLHGEELDAAGLRSVLGLADMQGVLETLGEDEGQRERFRTLLRAVKTWAKARGVYSHALGYLGGLSWTVLATWAFTRAAPGTVKTDAELLAHFFGTFASWPWPQPVALTPELARYRPDGKRDLLPVIAPAAPARNTARNVSRSTFRVLRDEWMRARALVAEARAAGTTLAWEALFQPVDTARDLPTRLRLSVEARSVEDHEVAVGWVLGHLTALVYRLEGDRRLSVRPLQATPAKGSFVIGLSTRDAQDAGALAWKAGSPLVEAVESFRASFLEWAHRPEGTVLQVEFLRGNNRGGLDSQAS</sequence>
<dbReference type="InterPro" id="IPR007012">
    <property type="entry name" value="PolA_pol_cen_dom"/>
</dbReference>
<feature type="domain" description="Endonuclease/exonuclease/phosphatase" evidence="6">
    <location>
        <begin position="135"/>
        <end position="387"/>
    </location>
</feature>
<feature type="compositionally biased region" description="Low complexity" evidence="5">
    <location>
        <begin position="80"/>
        <end position="98"/>
    </location>
</feature>
<dbReference type="Gene3D" id="3.30.460.10">
    <property type="entry name" value="Beta Polymerase, domain 2"/>
    <property type="match status" value="1"/>
</dbReference>
<keyword evidence="2" id="KW-0808">Transferase</keyword>
<keyword evidence="3" id="KW-0547">Nucleotide-binding</keyword>
<keyword evidence="10" id="KW-1185">Reference proteome</keyword>
<proteinExistence type="predicted"/>
<dbReference type="GO" id="GO:0006397">
    <property type="term" value="P:mRNA processing"/>
    <property type="evidence" value="ECO:0007669"/>
    <property type="project" value="UniProtKB-KW"/>
</dbReference>
<dbReference type="CDD" id="cd09080">
    <property type="entry name" value="TDP2"/>
    <property type="match status" value="1"/>
</dbReference>
<dbReference type="Pfam" id="PF04928">
    <property type="entry name" value="PAP_central"/>
    <property type="match status" value="1"/>
</dbReference>
<dbReference type="InterPro" id="IPR043519">
    <property type="entry name" value="NT_sf"/>
</dbReference>
<evidence type="ECO:0000256" key="2">
    <source>
        <dbReference type="ARBA" id="ARBA00022679"/>
    </source>
</evidence>
<dbReference type="SUPFAM" id="SSF55144">
    <property type="entry name" value="LigT-like"/>
    <property type="match status" value="1"/>
</dbReference>
<evidence type="ECO:0000256" key="1">
    <source>
        <dbReference type="ARBA" id="ARBA00022664"/>
    </source>
</evidence>
<comment type="caution">
    <text evidence="9">The sequence shown here is derived from an EMBL/GenBank/DDBJ whole genome shotgun (WGS) entry which is preliminary data.</text>
</comment>
<accession>A0A540WXD3</accession>
<dbReference type="InterPro" id="IPR036691">
    <property type="entry name" value="Endo/exonu/phosph_ase_sf"/>
</dbReference>
<protein>
    <submittedName>
        <fullName evidence="9">Endonuclease</fullName>
    </submittedName>
</protein>